<gene>
    <name evidence="1" type="ORF">BDP27DRAFT_1351975</name>
</gene>
<dbReference type="SUPFAM" id="SSF48576">
    <property type="entry name" value="Terpenoid synthases"/>
    <property type="match status" value="1"/>
</dbReference>
<accession>A0A9P5P4Q8</accession>
<feature type="non-terminal residue" evidence="1">
    <location>
        <position position="1"/>
    </location>
</feature>
<comment type="caution">
    <text evidence="1">The sequence shown here is derived from an EMBL/GenBank/DDBJ whole genome shotgun (WGS) entry which is preliminary data.</text>
</comment>
<organism evidence="1 2">
    <name type="scientific">Rhodocollybia butyracea</name>
    <dbReference type="NCBI Taxonomy" id="206335"/>
    <lineage>
        <taxon>Eukaryota</taxon>
        <taxon>Fungi</taxon>
        <taxon>Dikarya</taxon>
        <taxon>Basidiomycota</taxon>
        <taxon>Agaricomycotina</taxon>
        <taxon>Agaricomycetes</taxon>
        <taxon>Agaricomycetidae</taxon>
        <taxon>Agaricales</taxon>
        <taxon>Marasmiineae</taxon>
        <taxon>Omphalotaceae</taxon>
        <taxon>Rhodocollybia</taxon>
    </lineage>
</organism>
<evidence type="ECO:0000313" key="1">
    <source>
        <dbReference type="EMBL" id="KAF9025034.1"/>
    </source>
</evidence>
<dbReference type="Proteomes" id="UP000772434">
    <property type="component" value="Unassembled WGS sequence"/>
</dbReference>
<dbReference type="Gene3D" id="1.10.600.10">
    <property type="entry name" value="Farnesyl Diphosphate Synthase"/>
    <property type="match status" value="1"/>
</dbReference>
<dbReference type="Pfam" id="PF19086">
    <property type="entry name" value="Terpene_syn_C_2"/>
    <property type="match status" value="1"/>
</dbReference>
<dbReference type="EMBL" id="JADNRY010000884">
    <property type="protein sequence ID" value="KAF9025034.1"/>
    <property type="molecule type" value="Genomic_DNA"/>
</dbReference>
<dbReference type="InterPro" id="IPR008949">
    <property type="entry name" value="Isoprenoid_synthase_dom_sf"/>
</dbReference>
<dbReference type="AlphaFoldDB" id="A0A9P5P4Q8"/>
<dbReference type="OrthoDB" id="3349471at2759"/>
<sequence length="318" mass="37232">MAPFKAQYIDTTNITSYFSSLPVKSCQLDAQATIDEALRNTIQSCTVPNARERKKAEYRHNNPQEIFLDYERLKYAIQFIEFLCIVDDMMEDLPFGEACIEHSILRQALYKKYDENEYGGQLVGGMKMFLQNIRLELADQNDPENLALLAALDSSLHHRDSVEGGFEILKSYVPYRKTNFDYNFVCNLIRWAMKTPLQFGKKEELLARKYEHVIGIIVSLTNNYFSWQMEREQSTDRIRNAVPVLMKEYKLPDEQARTLLKGIIVNEEEKVRRLNVEIDTRKDISEDLKIIQVRYSFWCATCPRYSRPQTEEDFATPN</sequence>
<reference evidence="1" key="1">
    <citation type="submission" date="2020-11" db="EMBL/GenBank/DDBJ databases">
        <authorList>
            <consortium name="DOE Joint Genome Institute"/>
            <person name="Ahrendt S."/>
            <person name="Riley R."/>
            <person name="Andreopoulos W."/>
            <person name="Labutti K."/>
            <person name="Pangilinan J."/>
            <person name="Ruiz-Duenas F.J."/>
            <person name="Barrasa J.M."/>
            <person name="Sanchez-Garcia M."/>
            <person name="Camarero S."/>
            <person name="Miyauchi S."/>
            <person name="Serrano A."/>
            <person name="Linde D."/>
            <person name="Babiker R."/>
            <person name="Drula E."/>
            <person name="Ayuso-Fernandez I."/>
            <person name="Pacheco R."/>
            <person name="Padilla G."/>
            <person name="Ferreira P."/>
            <person name="Barriuso J."/>
            <person name="Kellner H."/>
            <person name="Castanera R."/>
            <person name="Alfaro M."/>
            <person name="Ramirez L."/>
            <person name="Pisabarro A.G."/>
            <person name="Kuo A."/>
            <person name="Tritt A."/>
            <person name="Lipzen A."/>
            <person name="He G."/>
            <person name="Yan M."/>
            <person name="Ng V."/>
            <person name="Cullen D."/>
            <person name="Martin F."/>
            <person name="Rosso M.-N."/>
            <person name="Henrissat B."/>
            <person name="Hibbett D."/>
            <person name="Martinez A.T."/>
            <person name="Grigoriev I.V."/>
        </authorList>
    </citation>
    <scope>NUCLEOTIDE SEQUENCE</scope>
    <source>
        <strain evidence="1">AH 40177</strain>
    </source>
</reference>
<proteinExistence type="predicted"/>
<name>A0A9P5P4Q8_9AGAR</name>
<evidence type="ECO:0000313" key="2">
    <source>
        <dbReference type="Proteomes" id="UP000772434"/>
    </source>
</evidence>
<protein>
    <submittedName>
        <fullName evidence="1">Isoprenoid synthase domain-containing protein</fullName>
    </submittedName>
</protein>
<keyword evidence="2" id="KW-1185">Reference proteome</keyword>